<organism evidence="1 2">
    <name type="scientific">Persea americana</name>
    <name type="common">Avocado</name>
    <dbReference type="NCBI Taxonomy" id="3435"/>
    <lineage>
        <taxon>Eukaryota</taxon>
        <taxon>Viridiplantae</taxon>
        <taxon>Streptophyta</taxon>
        <taxon>Embryophyta</taxon>
        <taxon>Tracheophyta</taxon>
        <taxon>Spermatophyta</taxon>
        <taxon>Magnoliopsida</taxon>
        <taxon>Magnoliidae</taxon>
        <taxon>Laurales</taxon>
        <taxon>Lauraceae</taxon>
        <taxon>Persea</taxon>
    </lineage>
</organism>
<evidence type="ECO:0000313" key="2">
    <source>
        <dbReference type="Proteomes" id="UP001234297"/>
    </source>
</evidence>
<comment type="caution">
    <text evidence="1">The sequence shown here is derived from an EMBL/GenBank/DDBJ whole genome shotgun (WGS) entry which is preliminary data.</text>
</comment>
<reference evidence="1 2" key="1">
    <citation type="journal article" date="2022" name="Hortic Res">
        <title>A haplotype resolved chromosomal level avocado genome allows analysis of novel avocado genes.</title>
        <authorList>
            <person name="Nath O."/>
            <person name="Fletcher S.J."/>
            <person name="Hayward A."/>
            <person name="Shaw L.M."/>
            <person name="Masouleh A.K."/>
            <person name="Furtado A."/>
            <person name="Henry R.J."/>
            <person name="Mitter N."/>
        </authorList>
    </citation>
    <scope>NUCLEOTIDE SEQUENCE [LARGE SCALE GENOMIC DNA]</scope>
    <source>
        <strain evidence="2">cv. Hass</strain>
    </source>
</reference>
<proteinExistence type="predicted"/>
<gene>
    <name evidence="1" type="ORF">MRB53_028315</name>
</gene>
<accession>A0ACC2KFD1</accession>
<protein>
    <submittedName>
        <fullName evidence="1">Uncharacterized protein</fullName>
    </submittedName>
</protein>
<dbReference type="Proteomes" id="UP001234297">
    <property type="component" value="Chromosome 9"/>
</dbReference>
<name>A0ACC2KFD1_PERAE</name>
<keyword evidence="2" id="KW-1185">Reference proteome</keyword>
<evidence type="ECO:0000313" key="1">
    <source>
        <dbReference type="EMBL" id="KAJ8619786.1"/>
    </source>
</evidence>
<sequence length="494" mass="55508">MALLYDMKFAKSFSRYDQNKIGYVALFGCLMISMTFLLVVKPYSVPRPTLNLQLSMSSSLRMFMTENQISSQQLASESKEGILGSRLICNTTNQRSDLCEMKGDVRIHGISSKIIIVSLSQKPIFPGNETWKIRPYARKGDSTAMENVKEFSLKSLTGAEQAPNCFVNHSVPAIVFSIGGYAGNFFHDFSDILVPLFITSHQYHGEVQFIIANSKSWWISKYQGILKKLSKYKIIESDHDDRVHCFSNMLVGLRQHKYLSIDPSRSPNGYSMYDFTSFLRSSYSLQRDAAIRIGETGKKPRLLIISRERTRTFTNVGEIVKMARRLGYEVVVTEADTGKEISKFAHVVNSCDVMMGVHGAGLTNLVFLPTNAVLIQVVPFGGVEWVAGTYFASPSMDMKIKYLEYIIKEKESTLIEQYPHDHEVLRDPISIVGAHKDKGGNVADHVKRAMKKRESDATCVRPMHVNKHYSKVLHCHLTPSMTQGADAGAVQRSA</sequence>
<dbReference type="EMBL" id="CM056817">
    <property type="protein sequence ID" value="KAJ8619786.1"/>
    <property type="molecule type" value="Genomic_DNA"/>
</dbReference>